<dbReference type="InterPro" id="IPR036390">
    <property type="entry name" value="WH_DNA-bd_sf"/>
</dbReference>
<dbReference type="RefSeq" id="WP_186937772.1">
    <property type="nucleotide sequence ID" value="NZ_JACOOA010000001.1"/>
</dbReference>
<dbReference type="InterPro" id="IPR036388">
    <property type="entry name" value="WH-like_DNA-bd_sf"/>
</dbReference>
<evidence type="ECO:0000256" key="1">
    <source>
        <dbReference type="ARBA" id="ARBA00009437"/>
    </source>
</evidence>
<evidence type="ECO:0000313" key="7">
    <source>
        <dbReference type="Proteomes" id="UP000622448"/>
    </source>
</evidence>
<comment type="similarity">
    <text evidence="1">Belongs to the LysR transcriptional regulatory family.</text>
</comment>
<feature type="domain" description="HTH lysR-type" evidence="5">
    <location>
        <begin position="1"/>
        <end position="58"/>
    </location>
</feature>
<comment type="caution">
    <text evidence="6">The sequence shown here is derived from an EMBL/GenBank/DDBJ whole genome shotgun (WGS) entry which is preliminary data.</text>
</comment>
<dbReference type="PANTHER" id="PTHR30126:SF40">
    <property type="entry name" value="HTH-TYPE TRANSCRIPTIONAL REGULATOR GLTR"/>
    <property type="match status" value="1"/>
</dbReference>
<keyword evidence="7" id="KW-1185">Reference proteome</keyword>
<keyword evidence="4" id="KW-0804">Transcription</keyword>
<dbReference type="Proteomes" id="UP000622448">
    <property type="component" value="Unassembled WGS sequence"/>
</dbReference>
<proteinExistence type="inferred from homology"/>
<gene>
    <name evidence="6" type="ORF">H8S61_01980</name>
</gene>
<dbReference type="Gene3D" id="1.10.10.10">
    <property type="entry name" value="Winged helix-like DNA-binding domain superfamily/Winged helix DNA-binding domain"/>
    <property type="match status" value="1"/>
</dbReference>
<evidence type="ECO:0000256" key="4">
    <source>
        <dbReference type="ARBA" id="ARBA00023163"/>
    </source>
</evidence>
<protein>
    <submittedName>
        <fullName evidence="6">LysR family transcriptional regulator</fullName>
    </submittedName>
</protein>
<dbReference type="Pfam" id="PF00126">
    <property type="entry name" value="HTH_1"/>
    <property type="match status" value="1"/>
</dbReference>
<evidence type="ECO:0000256" key="3">
    <source>
        <dbReference type="ARBA" id="ARBA00023125"/>
    </source>
</evidence>
<evidence type="ECO:0000259" key="5">
    <source>
        <dbReference type="PROSITE" id="PS50931"/>
    </source>
</evidence>
<accession>A0ABR7BMZ3</accession>
<sequence length="335" mass="36856">MQMESLSLFLAVAESKSIAKAAQRLYITPQGASAAIIALEKQLDVRLFDRSGAALELTKEGEAVAAEAERVVGSYRRLQSVAALQGGSPASRERFRVVVSPFAKRTLAPVIEEFGRIGDDDRVVDLVEASVYDMARRYDRLDAGTLYVLDLPMDLGIVAGDLPPGFLDAVLNDPGFFEPFLLSSFMLRCADGSAYSKKPWVRWSDLDMDKIACHNDAFLEQMIRHYLGRAGDGEPGMKVTNPDLLDAAVREQGMVSLFGSFPVIFRERNRQPTGGVAVELRPEASFVTGVVGGAGNAQASAFLRFMQRLLRQSFSSYMRRNDPDRFFEENGAARP</sequence>
<evidence type="ECO:0000256" key="2">
    <source>
        <dbReference type="ARBA" id="ARBA00023015"/>
    </source>
</evidence>
<reference evidence="6 7" key="1">
    <citation type="submission" date="2020-08" db="EMBL/GenBank/DDBJ databases">
        <title>Genome public.</title>
        <authorList>
            <person name="Liu C."/>
            <person name="Sun Q."/>
        </authorList>
    </citation>
    <scope>NUCLEOTIDE SEQUENCE [LARGE SCALE GENOMIC DNA]</scope>
    <source>
        <strain evidence="6 7">NSJ-70</strain>
    </source>
</reference>
<evidence type="ECO:0000313" key="6">
    <source>
        <dbReference type="EMBL" id="MBC5582973.1"/>
    </source>
</evidence>
<dbReference type="PROSITE" id="PS50931">
    <property type="entry name" value="HTH_LYSR"/>
    <property type="match status" value="1"/>
</dbReference>
<dbReference type="SUPFAM" id="SSF46785">
    <property type="entry name" value="Winged helix' DNA-binding domain"/>
    <property type="match status" value="1"/>
</dbReference>
<dbReference type="InterPro" id="IPR000847">
    <property type="entry name" value="LysR_HTH_N"/>
</dbReference>
<keyword evidence="2" id="KW-0805">Transcription regulation</keyword>
<keyword evidence="3" id="KW-0238">DNA-binding</keyword>
<name>A0ABR7BMZ3_9ACTN</name>
<organism evidence="6 7">
    <name type="scientific">Eggerthella hominis</name>
    <dbReference type="NCBI Taxonomy" id="2763043"/>
    <lineage>
        <taxon>Bacteria</taxon>
        <taxon>Bacillati</taxon>
        <taxon>Actinomycetota</taxon>
        <taxon>Coriobacteriia</taxon>
        <taxon>Eggerthellales</taxon>
        <taxon>Eggerthellaceae</taxon>
        <taxon>Eggerthella</taxon>
    </lineage>
</organism>
<dbReference type="PANTHER" id="PTHR30126">
    <property type="entry name" value="HTH-TYPE TRANSCRIPTIONAL REGULATOR"/>
    <property type="match status" value="1"/>
</dbReference>
<dbReference type="EMBL" id="JACOOA010000001">
    <property type="protein sequence ID" value="MBC5582973.1"/>
    <property type="molecule type" value="Genomic_DNA"/>
</dbReference>